<proteinExistence type="predicted"/>
<dbReference type="InterPro" id="IPR003789">
    <property type="entry name" value="Asn/Gln_tRNA_amidoTrase-B-like"/>
</dbReference>
<evidence type="ECO:0000313" key="1">
    <source>
        <dbReference type="EMBL" id="KKQ71227.1"/>
    </source>
</evidence>
<evidence type="ECO:0008006" key="3">
    <source>
        <dbReference type="Google" id="ProtNLM"/>
    </source>
</evidence>
<comment type="caution">
    <text evidence="1">The sequence shown here is derived from an EMBL/GenBank/DDBJ whole genome shotgun (WGS) entry which is preliminary data.</text>
</comment>
<dbReference type="InterPro" id="IPR019004">
    <property type="entry name" value="YqeY/Aim41"/>
</dbReference>
<name>A0A0G0JXC7_9BACT</name>
<protein>
    <recommendedName>
        <fullName evidence="3">GatB/YqeY domain-containing protein</fullName>
    </recommendedName>
</protein>
<accession>A0A0G0JXC7</accession>
<evidence type="ECO:0000313" key="2">
    <source>
        <dbReference type="Proteomes" id="UP000034022"/>
    </source>
</evidence>
<dbReference type="SUPFAM" id="SSF89095">
    <property type="entry name" value="GatB/YqeY motif"/>
    <property type="match status" value="1"/>
</dbReference>
<dbReference type="Gene3D" id="1.10.10.410">
    <property type="match status" value="1"/>
</dbReference>
<dbReference type="EMBL" id="LBUU01000001">
    <property type="protein sequence ID" value="KKQ71227.1"/>
    <property type="molecule type" value="Genomic_DNA"/>
</dbReference>
<dbReference type="PANTHER" id="PTHR28055:SF1">
    <property type="entry name" value="ALTERED INHERITANCE OF MITOCHONDRIA PROTEIN 41, MITOCHONDRIAL"/>
    <property type="match status" value="1"/>
</dbReference>
<dbReference type="InterPro" id="IPR023168">
    <property type="entry name" value="GatB_Yqey_C_2"/>
</dbReference>
<sequence length="151" mass="16616">MLNEKIANDLKQAMIAKDAFTLSVLRMLKTAIKNKMIALGDGGKNELADEQIVEIVSAEIKKRKDSIEAFLSGGRQDLADKEKTEIEVLAKYQPEQMSEEELRKIITETISALGQVTANDFGKIMGALMPKVKGKADGNLVNKIVKEILAK</sequence>
<dbReference type="PANTHER" id="PTHR28055">
    <property type="entry name" value="ALTERED INHERITANCE OF MITOCHONDRIA PROTEIN 41, MITOCHONDRIAL"/>
    <property type="match status" value="1"/>
</dbReference>
<reference evidence="1 2" key="1">
    <citation type="journal article" date="2015" name="Nature">
        <title>rRNA introns, odd ribosomes, and small enigmatic genomes across a large radiation of phyla.</title>
        <authorList>
            <person name="Brown C.T."/>
            <person name="Hug L.A."/>
            <person name="Thomas B.C."/>
            <person name="Sharon I."/>
            <person name="Castelle C.J."/>
            <person name="Singh A."/>
            <person name="Wilkins M.J."/>
            <person name="Williams K.H."/>
            <person name="Banfield J.F."/>
        </authorList>
    </citation>
    <scope>NUCLEOTIDE SEQUENCE [LARGE SCALE GENOMIC DNA]</scope>
</reference>
<dbReference type="AlphaFoldDB" id="A0A0G0JXC7"/>
<dbReference type="GO" id="GO:0016884">
    <property type="term" value="F:carbon-nitrogen ligase activity, with glutamine as amido-N-donor"/>
    <property type="evidence" value="ECO:0007669"/>
    <property type="project" value="InterPro"/>
</dbReference>
<dbReference type="Proteomes" id="UP000034022">
    <property type="component" value="Unassembled WGS sequence"/>
</dbReference>
<dbReference type="Pfam" id="PF09424">
    <property type="entry name" value="YqeY"/>
    <property type="match status" value="1"/>
</dbReference>
<gene>
    <name evidence="1" type="ORF">US91_C0001G0154</name>
</gene>
<dbReference type="InterPro" id="IPR042184">
    <property type="entry name" value="YqeY/Aim41_N"/>
</dbReference>
<dbReference type="Gene3D" id="1.10.1510.10">
    <property type="entry name" value="Uncharacterised protein YqeY/AIM41 PF09424, N-terminal domain"/>
    <property type="match status" value="1"/>
</dbReference>
<dbReference type="PATRIC" id="fig|1618638.3.peg.162"/>
<organism evidence="1 2">
    <name type="scientific">Candidatus Falkowbacteria bacterium GW2011_GWE1_38_31</name>
    <dbReference type="NCBI Taxonomy" id="1618638"/>
    <lineage>
        <taxon>Bacteria</taxon>
        <taxon>Candidatus Falkowiibacteriota</taxon>
    </lineage>
</organism>